<dbReference type="Gene3D" id="1.10.1540.10">
    <property type="entry name" value="BEACH domain"/>
    <property type="match status" value="1"/>
</dbReference>
<keyword evidence="1 3" id="KW-0853">WD repeat</keyword>
<comment type="caution">
    <text evidence="5">The sequence shown here is derived from an EMBL/GenBank/DDBJ whole genome shotgun (WGS) entry which is preliminary data.</text>
</comment>
<feature type="repeat" description="WD" evidence="3">
    <location>
        <begin position="333"/>
        <end position="374"/>
    </location>
</feature>
<dbReference type="Gene3D" id="2.130.10.10">
    <property type="entry name" value="YVTN repeat-like/Quinoprotein amine dehydrogenase"/>
    <property type="match status" value="2"/>
</dbReference>
<dbReference type="EMBL" id="LJIG01022601">
    <property type="protein sequence ID" value="KRT79709.1"/>
    <property type="molecule type" value="Genomic_DNA"/>
</dbReference>
<feature type="domain" description="BEACH" evidence="4">
    <location>
        <begin position="6"/>
        <end position="293"/>
    </location>
</feature>
<sequence length="624" mass="71393">MLAQTDLKLETTEKHEMMLKWQNGIVSNYDYLLYINSLGDRTINDLTQYPVFPWLLSDYKSSSIDLNDPNLYRDLSKPVGALNPARLEKLMERYNEMPEPKYMYGSHYSTPGFVLYYLVRLYPQYMLCLQNGRFDLPDRMFNSCADVYKNCLNNMADFKELIPQFYDVEDEGKFLVNSMGINFGYRDTGAKVGDVLLPPWAKSPKHFVQTLRDALESDIVSKNLHSWIDLIFGYKQRGEEAVTAYNVFHYMCYEGNVDLDSITDMHQRHPLEVQIMEFGQVPKQVFNVPHPHRKVGQMLMEVSQVATVIENDTECDIYQPWKTFKTLECVTRFATHKGPITCLYVSNDSDKVVSVGQDSKMKIFSIANNRQTRSANIGNMPLSGCIELPKLNTIIVSSWDNSIKLYDLDFGRITQSVEAHEDAITCMIWGVKSNLLCSGSSDCTVRVWRGFNEHGIIKPIQCLICQLDHNSEVTCLAFDPLDTYLAVGTEDGEVYVWKMEDHTLDRKFQVHSACVKSICYSPDGDKLATCSLDRSFKVLDLQTGMSIYAKATDFVLRCLKWDGFMLLLGSEDGTLSIWDIVEVKLLYQKKIHDGPINALDISPDKKYVATGAEDHQISIWKPNF</sequence>
<dbReference type="PANTHER" id="PTHR13743">
    <property type="entry name" value="BEIGE/BEACH-RELATED"/>
    <property type="match status" value="1"/>
</dbReference>
<dbReference type="InterPro" id="IPR036372">
    <property type="entry name" value="BEACH_dom_sf"/>
</dbReference>
<dbReference type="Proteomes" id="UP000051574">
    <property type="component" value="Unassembled WGS sequence"/>
</dbReference>
<evidence type="ECO:0000313" key="6">
    <source>
        <dbReference type="Proteomes" id="UP000051574"/>
    </source>
</evidence>
<dbReference type="InterPro" id="IPR050865">
    <property type="entry name" value="BEACH_Domain"/>
</dbReference>
<dbReference type="InterPro" id="IPR000409">
    <property type="entry name" value="BEACH_dom"/>
</dbReference>
<feature type="repeat" description="WD" evidence="3">
    <location>
        <begin position="417"/>
        <end position="448"/>
    </location>
</feature>
<feature type="repeat" description="WD" evidence="3">
    <location>
        <begin position="508"/>
        <end position="549"/>
    </location>
</feature>
<evidence type="ECO:0000259" key="4">
    <source>
        <dbReference type="PROSITE" id="PS50197"/>
    </source>
</evidence>
<dbReference type="Pfam" id="PF02138">
    <property type="entry name" value="Beach"/>
    <property type="match status" value="1"/>
</dbReference>
<dbReference type="CDD" id="cd06071">
    <property type="entry name" value="Beach"/>
    <property type="match status" value="1"/>
</dbReference>
<gene>
    <name evidence="5" type="ORF">AMK59_7318</name>
</gene>
<keyword evidence="2" id="KW-0677">Repeat</keyword>
<organism evidence="5 6">
    <name type="scientific">Oryctes borbonicus</name>
    <dbReference type="NCBI Taxonomy" id="1629725"/>
    <lineage>
        <taxon>Eukaryota</taxon>
        <taxon>Metazoa</taxon>
        <taxon>Ecdysozoa</taxon>
        <taxon>Arthropoda</taxon>
        <taxon>Hexapoda</taxon>
        <taxon>Insecta</taxon>
        <taxon>Pterygota</taxon>
        <taxon>Neoptera</taxon>
        <taxon>Endopterygota</taxon>
        <taxon>Coleoptera</taxon>
        <taxon>Polyphaga</taxon>
        <taxon>Scarabaeiformia</taxon>
        <taxon>Scarabaeidae</taxon>
        <taxon>Dynastinae</taxon>
        <taxon>Oryctes</taxon>
    </lineage>
</organism>
<dbReference type="InterPro" id="IPR001680">
    <property type="entry name" value="WD40_rpt"/>
</dbReference>
<dbReference type="InterPro" id="IPR036322">
    <property type="entry name" value="WD40_repeat_dom_sf"/>
</dbReference>
<evidence type="ECO:0000256" key="3">
    <source>
        <dbReference type="PROSITE-ProRule" id="PRU00221"/>
    </source>
</evidence>
<name>A0A0T6AXU1_9SCAR</name>
<dbReference type="PROSITE" id="PS50082">
    <property type="entry name" value="WD_REPEATS_2"/>
    <property type="match status" value="6"/>
</dbReference>
<dbReference type="AlphaFoldDB" id="A0A0T6AXU1"/>
<feature type="repeat" description="WD" evidence="3">
    <location>
        <begin position="589"/>
        <end position="624"/>
    </location>
</feature>
<dbReference type="PROSITE" id="PS50294">
    <property type="entry name" value="WD_REPEATS_REGION"/>
    <property type="match status" value="3"/>
</dbReference>
<dbReference type="InterPro" id="IPR015943">
    <property type="entry name" value="WD40/YVTN_repeat-like_dom_sf"/>
</dbReference>
<dbReference type="OrthoDB" id="26681at2759"/>
<accession>A0A0T6AXU1</accession>
<feature type="repeat" description="WD" evidence="3">
    <location>
        <begin position="466"/>
        <end position="507"/>
    </location>
</feature>
<proteinExistence type="predicted"/>
<dbReference type="SMART" id="SM01026">
    <property type="entry name" value="Beach"/>
    <property type="match status" value="1"/>
</dbReference>
<evidence type="ECO:0000256" key="2">
    <source>
        <dbReference type="ARBA" id="ARBA00022737"/>
    </source>
</evidence>
<reference evidence="5 6" key="1">
    <citation type="submission" date="2015-09" db="EMBL/GenBank/DDBJ databases">
        <title>Draft genome of the scarab beetle Oryctes borbonicus.</title>
        <authorList>
            <person name="Meyer J.M."/>
            <person name="Markov G.V."/>
            <person name="Baskaran P."/>
            <person name="Herrmann M."/>
            <person name="Sommer R.J."/>
            <person name="Roedelsperger C."/>
        </authorList>
    </citation>
    <scope>NUCLEOTIDE SEQUENCE [LARGE SCALE GENOMIC DNA]</scope>
    <source>
        <strain evidence="5">OB123</strain>
        <tissue evidence="5">Whole animal</tissue>
    </source>
</reference>
<dbReference type="CDD" id="cd00200">
    <property type="entry name" value="WD40"/>
    <property type="match status" value="1"/>
</dbReference>
<evidence type="ECO:0000256" key="1">
    <source>
        <dbReference type="ARBA" id="ARBA00022574"/>
    </source>
</evidence>
<dbReference type="SUPFAM" id="SSF50978">
    <property type="entry name" value="WD40 repeat-like"/>
    <property type="match status" value="1"/>
</dbReference>
<evidence type="ECO:0000313" key="5">
    <source>
        <dbReference type="EMBL" id="KRT79709.1"/>
    </source>
</evidence>
<dbReference type="PROSITE" id="PS50197">
    <property type="entry name" value="BEACH"/>
    <property type="match status" value="1"/>
</dbReference>
<dbReference type="SUPFAM" id="SSF81837">
    <property type="entry name" value="BEACH domain"/>
    <property type="match status" value="1"/>
</dbReference>
<dbReference type="FunFam" id="1.10.1540.10:FF:000001">
    <property type="entry name" value="neurobeachin isoform X1"/>
    <property type="match status" value="1"/>
</dbReference>
<keyword evidence="6" id="KW-1185">Reference proteome</keyword>
<dbReference type="PANTHER" id="PTHR13743:SF123">
    <property type="entry name" value="PROTEIN FAN"/>
    <property type="match status" value="1"/>
</dbReference>
<feature type="repeat" description="WD" evidence="3">
    <location>
        <begin position="562"/>
        <end position="588"/>
    </location>
</feature>
<protein>
    <submittedName>
        <fullName evidence="5">WD40 domain-containing protein</fullName>
    </submittedName>
</protein>
<dbReference type="SMART" id="SM00320">
    <property type="entry name" value="WD40"/>
    <property type="match status" value="7"/>
</dbReference>
<dbReference type="Pfam" id="PF00400">
    <property type="entry name" value="WD40"/>
    <property type="match status" value="5"/>
</dbReference>